<evidence type="ECO:0008006" key="3">
    <source>
        <dbReference type="Google" id="ProtNLM"/>
    </source>
</evidence>
<comment type="caution">
    <text evidence="1">The sequence shown here is derived from an EMBL/GenBank/DDBJ whole genome shotgun (WGS) entry which is preliminary data.</text>
</comment>
<dbReference type="RefSeq" id="WP_323258950.1">
    <property type="nucleotide sequence ID" value="NZ_JAYGIM010000009.1"/>
</dbReference>
<accession>A0ABU5SJL5</accession>
<evidence type="ECO:0000313" key="1">
    <source>
        <dbReference type="EMBL" id="MEA5427497.1"/>
    </source>
</evidence>
<proteinExistence type="predicted"/>
<dbReference type="Gene3D" id="3.40.50.450">
    <property type="match status" value="1"/>
</dbReference>
<name>A0ABU5SJL5_9BACT</name>
<gene>
    <name evidence="1" type="ORF">VB798_12965</name>
</gene>
<keyword evidence="2" id="KW-1185">Reference proteome</keyword>
<organism evidence="1 2">
    <name type="scientific">Arcicella lustrica</name>
    <dbReference type="NCBI Taxonomy" id="2984196"/>
    <lineage>
        <taxon>Bacteria</taxon>
        <taxon>Pseudomonadati</taxon>
        <taxon>Bacteroidota</taxon>
        <taxon>Cytophagia</taxon>
        <taxon>Cytophagales</taxon>
        <taxon>Flectobacillaceae</taxon>
        <taxon>Arcicella</taxon>
    </lineage>
</organism>
<evidence type="ECO:0000313" key="2">
    <source>
        <dbReference type="Proteomes" id="UP001302222"/>
    </source>
</evidence>
<reference evidence="1 2" key="1">
    <citation type="submission" date="2023-12" db="EMBL/GenBank/DDBJ databases">
        <title>Novel species of the genus Arcicella isolated from rivers.</title>
        <authorList>
            <person name="Lu H."/>
        </authorList>
    </citation>
    <scope>NUCLEOTIDE SEQUENCE [LARGE SCALE GENOMIC DNA]</scope>
    <source>
        <strain evidence="1 2">DC25W</strain>
    </source>
</reference>
<protein>
    <recommendedName>
        <fullName evidence="3">RNA helicase</fullName>
    </recommendedName>
</protein>
<dbReference type="Proteomes" id="UP001302222">
    <property type="component" value="Unassembled WGS sequence"/>
</dbReference>
<sequence length="297" mass="34219">MSKQSTIEPNKEKEANVSPVLSKKTCGIIMPIADHSDYPMGHWKEVLQIIKDSLSETEFEVKLVSDNIEIGLIHERIVTNIYTNDIVICDVSSKNPNVMFELGMRLAFDKPTIIIKDETTGYSFDTSVIEHLNYQSSLRHYNIESFKVELKKRVIATYKKSIDNNEYSPFLKSFSRTIPLTPSKLTSTELPLNEYIINKIDKLSSKVSRIESSILNRTITKASSFDLFSSKSILNREDFLLFEDYVINKVDKELTISGWEKNEEVLNEILIELNNKSIFLTKEQLISEIRIYNIGRF</sequence>
<dbReference type="EMBL" id="JAYGIM010000009">
    <property type="protein sequence ID" value="MEA5427497.1"/>
    <property type="molecule type" value="Genomic_DNA"/>
</dbReference>